<keyword evidence="2" id="KW-1185">Reference proteome</keyword>
<sequence length="161" mass="16586">MKATYVVSDSNELRVAKIVGKGLSLGGGPGSSTRLPSVAQWDNVVDVNIAGSSPGSTIVGAEPRARDSSTAAVNLNVGTVTAKDGFTGVASAGDGDPVGELITAVTVLGALGADSKAGKERLGSRGRWDVWWSWDRSWSGQDGHSREDGEKSVLHIGCFTM</sequence>
<dbReference type="AlphaFoldDB" id="A0A080WHU2"/>
<proteinExistence type="predicted"/>
<evidence type="ECO:0000313" key="1">
    <source>
        <dbReference type="EMBL" id="KFL62171.1"/>
    </source>
</evidence>
<accession>A0A080WHU2</accession>
<organism evidence="1 2">
    <name type="scientific">Trichophyton rubrum (strain ATCC MYA-4607 / CBS 118892)</name>
    <name type="common">Athlete's foot fungus</name>
    <dbReference type="NCBI Taxonomy" id="559305"/>
    <lineage>
        <taxon>Eukaryota</taxon>
        <taxon>Fungi</taxon>
        <taxon>Dikarya</taxon>
        <taxon>Ascomycota</taxon>
        <taxon>Pezizomycotina</taxon>
        <taxon>Eurotiomycetes</taxon>
        <taxon>Eurotiomycetidae</taxon>
        <taxon>Onygenales</taxon>
        <taxon>Arthrodermataceae</taxon>
        <taxon>Trichophyton</taxon>
    </lineage>
</organism>
<dbReference type="InParanoid" id="A0A080WHU2"/>
<gene>
    <name evidence="1" type="ORF">TERG_12365</name>
</gene>
<dbReference type="GeneID" id="71777579"/>
<name>A0A080WHU2_TRIRC</name>
<dbReference type="RefSeq" id="XP_047606781.1">
    <property type="nucleotide sequence ID" value="XM_047751334.1"/>
</dbReference>
<reference evidence="2" key="1">
    <citation type="journal article" date="2012" name="MBio">
        <title>Comparative genome analysis of Trichophyton rubrum and related dermatophytes reveals candidate genes involved in infection.</title>
        <authorList>
            <person name="Martinez D.A."/>
            <person name="Oliver B.G."/>
            <person name="Graeser Y."/>
            <person name="Goldberg J.M."/>
            <person name="Li W."/>
            <person name="Martinez-Rossi N.M."/>
            <person name="Monod M."/>
            <person name="Shelest E."/>
            <person name="Barton R.C."/>
            <person name="Birch E."/>
            <person name="Brakhage A.A."/>
            <person name="Chen Z."/>
            <person name="Gurr S.J."/>
            <person name="Heiman D."/>
            <person name="Heitman J."/>
            <person name="Kosti I."/>
            <person name="Rossi A."/>
            <person name="Saif S."/>
            <person name="Samalova M."/>
            <person name="Saunders C.W."/>
            <person name="Shea T."/>
            <person name="Summerbell R.C."/>
            <person name="Xu J."/>
            <person name="Young S."/>
            <person name="Zeng Q."/>
            <person name="Birren B.W."/>
            <person name="Cuomo C.A."/>
            <person name="White T.C."/>
        </authorList>
    </citation>
    <scope>NUCLEOTIDE SEQUENCE [LARGE SCALE GENOMIC DNA]</scope>
    <source>
        <strain evidence="2">ATCC MYA-4607 / CBS 118892</strain>
    </source>
</reference>
<dbReference type="Proteomes" id="UP000008864">
    <property type="component" value="Unassembled WGS sequence"/>
</dbReference>
<dbReference type="HOGENOM" id="CLU_1644934_0_0_1"/>
<evidence type="ECO:0000313" key="2">
    <source>
        <dbReference type="Proteomes" id="UP000008864"/>
    </source>
</evidence>
<protein>
    <submittedName>
        <fullName evidence="1">Uncharacterized protein</fullName>
    </submittedName>
</protein>
<dbReference type="EMBL" id="GG700654">
    <property type="protein sequence ID" value="KFL62171.1"/>
    <property type="molecule type" value="Genomic_DNA"/>
</dbReference>
<dbReference type="VEuPathDB" id="FungiDB:TERG_12365"/>